<reference evidence="2 3" key="1">
    <citation type="journal article" date="2015" name="Genome Biol. Evol.">
        <title>Comparative Genomics of a Bacterivorous Green Alga Reveals Evolutionary Causalities and Consequences of Phago-Mixotrophic Mode of Nutrition.</title>
        <authorList>
            <person name="Burns J.A."/>
            <person name="Paasch A."/>
            <person name="Narechania A."/>
            <person name="Kim E."/>
        </authorList>
    </citation>
    <scope>NUCLEOTIDE SEQUENCE [LARGE SCALE GENOMIC DNA]</scope>
    <source>
        <strain evidence="2 3">PLY_AMNH</strain>
    </source>
</reference>
<dbReference type="Proteomes" id="UP001190700">
    <property type="component" value="Unassembled WGS sequence"/>
</dbReference>
<accession>A0AAE0C8N8</accession>
<sequence length="371" mass="40874">MAEANFDSGSQKIQAQIENRQVVNQLRCRVHVQLYFDVLQSLSIFVTGLLYSVNGFLYYAPTIHFFALFGMLLSHMRQWNTALCTVALIGLTLGIDLWSLTASIFSLYSCLHDERDYADAHVLYASNPCGAHKLDSGIVFAFVAAMTAYGMLGSVTQIQNVLSLNTAATFSRRTYYAVAAYSVLATIVLLRIVQHGAMLYGTDSFAIALYIGLWSVALELLFCGYITVVHVLIEPINQQYKLGRTVAAVVQYLSFIMDIYNASAGIATLRAPTHDDADHNHALTRYFGRRDLSERYVGELVVFVALALGSIVPHFVLASSYLDAGMAITAMNVPRSEGVDTGAHPEINAGQLMPSFTNMKSPARQRNVIRV</sequence>
<name>A0AAE0C8N8_9CHLO</name>
<proteinExistence type="predicted"/>
<evidence type="ECO:0000313" key="3">
    <source>
        <dbReference type="Proteomes" id="UP001190700"/>
    </source>
</evidence>
<evidence type="ECO:0000313" key="2">
    <source>
        <dbReference type="EMBL" id="KAK3250501.1"/>
    </source>
</evidence>
<dbReference type="AlphaFoldDB" id="A0AAE0C8N8"/>
<feature type="transmembrane region" description="Helical" evidence="1">
    <location>
        <begin position="205"/>
        <end position="233"/>
    </location>
</feature>
<keyword evidence="1" id="KW-0472">Membrane</keyword>
<evidence type="ECO:0000256" key="1">
    <source>
        <dbReference type="SAM" id="Phobius"/>
    </source>
</evidence>
<feature type="transmembrane region" description="Helical" evidence="1">
    <location>
        <begin position="57"/>
        <end position="74"/>
    </location>
</feature>
<feature type="transmembrane region" description="Helical" evidence="1">
    <location>
        <begin position="174"/>
        <end position="193"/>
    </location>
</feature>
<feature type="transmembrane region" description="Helical" evidence="1">
    <location>
        <begin position="86"/>
        <end position="108"/>
    </location>
</feature>
<dbReference type="EMBL" id="LGRX02026674">
    <property type="protein sequence ID" value="KAK3250501.1"/>
    <property type="molecule type" value="Genomic_DNA"/>
</dbReference>
<keyword evidence="1" id="KW-0812">Transmembrane</keyword>
<evidence type="ECO:0008006" key="4">
    <source>
        <dbReference type="Google" id="ProtNLM"/>
    </source>
</evidence>
<keyword evidence="1" id="KW-1133">Transmembrane helix</keyword>
<comment type="caution">
    <text evidence="2">The sequence shown here is derived from an EMBL/GenBank/DDBJ whole genome shotgun (WGS) entry which is preliminary data.</text>
</comment>
<protein>
    <recommendedName>
        <fullName evidence="4">Transmembrane protein</fullName>
    </recommendedName>
</protein>
<organism evidence="2 3">
    <name type="scientific">Cymbomonas tetramitiformis</name>
    <dbReference type="NCBI Taxonomy" id="36881"/>
    <lineage>
        <taxon>Eukaryota</taxon>
        <taxon>Viridiplantae</taxon>
        <taxon>Chlorophyta</taxon>
        <taxon>Pyramimonadophyceae</taxon>
        <taxon>Pyramimonadales</taxon>
        <taxon>Pyramimonadaceae</taxon>
        <taxon>Cymbomonas</taxon>
    </lineage>
</organism>
<keyword evidence="3" id="KW-1185">Reference proteome</keyword>
<gene>
    <name evidence="2" type="ORF">CYMTET_40131</name>
</gene>
<feature type="transmembrane region" description="Helical" evidence="1">
    <location>
        <begin position="138"/>
        <end position="162"/>
    </location>
</feature>
<feature type="transmembrane region" description="Helical" evidence="1">
    <location>
        <begin position="296"/>
        <end position="316"/>
    </location>
</feature>